<evidence type="ECO:0000256" key="6">
    <source>
        <dbReference type="ARBA" id="ARBA00022801"/>
    </source>
</evidence>
<comment type="caution">
    <text evidence="14">The sequence shown here is derived from an EMBL/GenBank/DDBJ whole genome shotgun (WGS) entry which is preliminary data.</text>
</comment>
<keyword evidence="3" id="KW-0540">Nuclease</keyword>
<dbReference type="SMART" id="SM00490">
    <property type="entry name" value="HELICc"/>
    <property type="match status" value="1"/>
</dbReference>
<evidence type="ECO:0000256" key="10">
    <source>
        <dbReference type="ARBA" id="ARBA00038437"/>
    </source>
</evidence>
<keyword evidence="6" id="KW-0378">Hydrolase</keyword>
<evidence type="ECO:0000259" key="11">
    <source>
        <dbReference type="PROSITE" id="PS51192"/>
    </source>
</evidence>
<evidence type="ECO:0000256" key="3">
    <source>
        <dbReference type="ARBA" id="ARBA00022722"/>
    </source>
</evidence>
<feature type="domain" description="HD Cas3-type" evidence="13">
    <location>
        <begin position="564"/>
        <end position="776"/>
    </location>
</feature>
<dbReference type="OrthoDB" id="9810236at2"/>
<dbReference type="RefSeq" id="WP_138088275.1">
    <property type="nucleotide sequence ID" value="NZ_VAUV01000019.1"/>
</dbReference>
<dbReference type="InterPro" id="IPR006474">
    <property type="entry name" value="Helicase_Cas3_CRISPR-ass_core"/>
</dbReference>
<keyword evidence="15" id="KW-1185">Reference proteome</keyword>
<keyword evidence="7" id="KW-0347">Helicase</keyword>
<evidence type="ECO:0000256" key="7">
    <source>
        <dbReference type="ARBA" id="ARBA00022806"/>
    </source>
</evidence>
<feature type="domain" description="Helicase C-terminal" evidence="12">
    <location>
        <begin position="241"/>
        <end position="404"/>
    </location>
</feature>
<dbReference type="Pfam" id="PF18019">
    <property type="entry name" value="Cas3_HD"/>
    <property type="match status" value="1"/>
</dbReference>
<dbReference type="PANTHER" id="PTHR47959:SF16">
    <property type="entry name" value="CRISPR-ASSOCIATED NUCLEASE_HELICASE CAS3-RELATED"/>
    <property type="match status" value="1"/>
</dbReference>
<evidence type="ECO:0000256" key="2">
    <source>
        <dbReference type="ARBA" id="ARBA00009046"/>
    </source>
</evidence>
<dbReference type="InterPro" id="IPR014001">
    <property type="entry name" value="Helicase_ATP-bd"/>
</dbReference>
<dbReference type="GO" id="GO:0003724">
    <property type="term" value="F:RNA helicase activity"/>
    <property type="evidence" value="ECO:0007669"/>
    <property type="project" value="TreeGrafter"/>
</dbReference>
<comment type="similarity">
    <text evidence="2">In the central section; belongs to the CRISPR-associated helicase Cas3 family.</text>
</comment>
<name>A0A5R8K910_9BACT</name>
<dbReference type="GO" id="GO:0046872">
    <property type="term" value="F:metal ion binding"/>
    <property type="evidence" value="ECO:0007669"/>
    <property type="project" value="UniProtKB-KW"/>
</dbReference>
<proteinExistence type="inferred from homology"/>
<evidence type="ECO:0000256" key="9">
    <source>
        <dbReference type="ARBA" id="ARBA00023118"/>
    </source>
</evidence>
<dbReference type="NCBIfam" id="TIGR01587">
    <property type="entry name" value="cas3_core"/>
    <property type="match status" value="1"/>
</dbReference>
<dbReference type="InterPro" id="IPR050079">
    <property type="entry name" value="DEAD_box_RNA_helicase"/>
</dbReference>
<dbReference type="Gene3D" id="1.10.3210.30">
    <property type="match status" value="1"/>
</dbReference>
<dbReference type="SMART" id="SM00487">
    <property type="entry name" value="DEXDc"/>
    <property type="match status" value="1"/>
</dbReference>
<dbReference type="GO" id="GO:0005829">
    <property type="term" value="C:cytosol"/>
    <property type="evidence" value="ECO:0007669"/>
    <property type="project" value="TreeGrafter"/>
</dbReference>
<evidence type="ECO:0000259" key="12">
    <source>
        <dbReference type="PROSITE" id="PS51194"/>
    </source>
</evidence>
<reference evidence="14 15" key="1">
    <citation type="submission" date="2019-05" db="EMBL/GenBank/DDBJ databases">
        <title>Verrucobacter flavum gen. nov., sp. nov. a new member of the family Verrucomicrobiaceae.</title>
        <authorList>
            <person name="Szuroczki S."/>
            <person name="Abbaszade G."/>
            <person name="Szabo A."/>
            <person name="Felfoldi T."/>
            <person name="Schumann P."/>
            <person name="Boka K."/>
            <person name="Keki Z."/>
            <person name="Toumi M."/>
            <person name="Toth E."/>
        </authorList>
    </citation>
    <scope>NUCLEOTIDE SEQUENCE [LARGE SCALE GENOMIC DNA]</scope>
    <source>
        <strain evidence="14 15">MG-N-17</strain>
    </source>
</reference>
<dbReference type="Pfam" id="PF22590">
    <property type="entry name" value="Cas3-like_C_2"/>
    <property type="match status" value="1"/>
</dbReference>
<sequence length="780" mass="85978">MPSDFANFFEKATGNPPYDYQCRVAELDCESRLISIPTGLGKTAAVILAWLWNRVHNKSDKWPRRLVYCLPMRTLVEQTRDEAEKWIAKLVEADLAQGAPPQVHILMGGEDKSDWDLYPEKPAILIGTQDMLLSRALNRGYGMARARWPMHFGLINNDALWIIDEMQLMGAGLATTAQLQAFRPSGTNTHTWWMSATLQPSWLDTPDTQNLLAELPPIITTSAPTGISKPLTLAPPMDERGIASLIADSHPPRITLVVLNTVNRAHAVYEALLKNKAFVSVADIHLAHSRFRPAERAAWRARFLSRDAAIEKPRVIIATQVVEAGVDISSDKLITELAPWTSLVQRFGRAARYGGTASITVIDIADEKKAAPYDFSALEAARSELKQLTDVSIESLVVREQSLTPERRAVLYPYSPDFLLLPHEIDELFDTTADLSGADLDISRYIRSSSDTDCQIAWIAEKPAPEYAPSTLELCSVPIGDAKKFAETRKNAVWRWDYLDGEWKTAGRDNIFPGITLIALATAGGYSENTGFDLSSKNTVLVVPRQIPPIESPDSRQDSDALSVSASFQTIKEHGEEVLAELQKIGLELSPALEHAALWHDLGKAHPAFQSIIRDNPGKDTAKAPPGHWLKTYRISDNDLRPGFRHELASALALLMLRQSLPVQFTDEDFNLLLYVVVAHHGKVRARLASAPVDQEHPVAKAGGEMPIRGIMKNDVVPGAAFGLPDATLSLDPAAIGFSPKTGAAWTERVIGLLETFGAFRLAYLETLLRAADCRASQPK</sequence>
<evidence type="ECO:0000259" key="13">
    <source>
        <dbReference type="PROSITE" id="PS51643"/>
    </source>
</evidence>
<evidence type="ECO:0000256" key="5">
    <source>
        <dbReference type="ARBA" id="ARBA00022741"/>
    </source>
</evidence>
<dbReference type="InterPro" id="IPR027417">
    <property type="entry name" value="P-loop_NTPase"/>
</dbReference>
<evidence type="ECO:0000313" key="14">
    <source>
        <dbReference type="EMBL" id="TLD68814.1"/>
    </source>
</evidence>
<keyword evidence="5" id="KW-0547">Nucleotide-binding</keyword>
<dbReference type="PROSITE" id="PS51643">
    <property type="entry name" value="HD_CAS3"/>
    <property type="match status" value="1"/>
</dbReference>
<keyword evidence="8" id="KW-0067">ATP-binding</keyword>
<dbReference type="EMBL" id="VAUV01000019">
    <property type="protein sequence ID" value="TLD68814.1"/>
    <property type="molecule type" value="Genomic_DNA"/>
</dbReference>
<dbReference type="GO" id="GO:0004518">
    <property type="term" value="F:nuclease activity"/>
    <property type="evidence" value="ECO:0007669"/>
    <property type="project" value="UniProtKB-KW"/>
</dbReference>
<dbReference type="GO" id="GO:0005524">
    <property type="term" value="F:ATP binding"/>
    <property type="evidence" value="ECO:0007669"/>
    <property type="project" value="UniProtKB-KW"/>
</dbReference>
<dbReference type="PROSITE" id="PS51192">
    <property type="entry name" value="HELICASE_ATP_BIND_1"/>
    <property type="match status" value="1"/>
</dbReference>
<keyword evidence="9" id="KW-0051">Antiviral defense</keyword>
<evidence type="ECO:0000256" key="8">
    <source>
        <dbReference type="ARBA" id="ARBA00022840"/>
    </source>
</evidence>
<dbReference type="GO" id="GO:0003676">
    <property type="term" value="F:nucleic acid binding"/>
    <property type="evidence" value="ECO:0007669"/>
    <property type="project" value="InterPro"/>
</dbReference>
<keyword evidence="4" id="KW-0479">Metal-binding</keyword>
<dbReference type="Pfam" id="PF00270">
    <property type="entry name" value="DEAD"/>
    <property type="match status" value="1"/>
</dbReference>
<organism evidence="14 15">
    <name type="scientific">Phragmitibacter flavus</name>
    <dbReference type="NCBI Taxonomy" id="2576071"/>
    <lineage>
        <taxon>Bacteria</taxon>
        <taxon>Pseudomonadati</taxon>
        <taxon>Verrucomicrobiota</taxon>
        <taxon>Verrucomicrobiia</taxon>
        <taxon>Verrucomicrobiales</taxon>
        <taxon>Verrucomicrobiaceae</taxon>
        <taxon>Phragmitibacter</taxon>
    </lineage>
</organism>
<dbReference type="InterPro" id="IPR006483">
    <property type="entry name" value="CRISPR-assoc_Cas3_HD"/>
</dbReference>
<dbReference type="Proteomes" id="UP000306196">
    <property type="component" value="Unassembled WGS sequence"/>
</dbReference>
<evidence type="ECO:0000256" key="1">
    <source>
        <dbReference type="ARBA" id="ARBA00006847"/>
    </source>
</evidence>
<dbReference type="AlphaFoldDB" id="A0A5R8K910"/>
<dbReference type="InterPro" id="IPR001650">
    <property type="entry name" value="Helicase_C-like"/>
</dbReference>
<dbReference type="InterPro" id="IPR038257">
    <property type="entry name" value="CRISPR-assoc_Cas3_HD_sf"/>
</dbReference>
<dbReference type="InterPro" id="IPR054712">
    <property type="entry name" value="Cas3-like_dom"/>
</dbReference>
<gene>
    <name evidence="14" type="primary">cas3</name>
    <name evidence="14" type="ORF">FEM03_21000</name>
</gene>
<dbReference type="GO" id="GO:0051607">
    <property type="term" value="P:defense response to virus"/>
    <property type="evidence" value="ECO:0007669"/>
    <property type="project" value="UniProtKB-KW"/>
</dbReference>
<dbReference type="InterPro" id="IPR011545">
    <property type="entry name" value="DEAD/DEAH_box_helicase_dom"/>
</dbReference>
<dbReference type="Gene3D" id="3.40.50.300">
    <property type="entry name" value="P-loop containing nucleotide triphosphate hydrolases"/>
    <property type="match status" value="2"/>
</dbReference>
<evidence type="ECO:0000313" key="15">
    <source>
        <dbReference type="Proteomes" id="UP000306196"/>
    </source>
</evidence>
<comment type="similarity">
    <text evidence="10">Belongs to the DEAD box helicase family.</text>
</comment>
<comment type="similarity">
    <text evidence="1">In the N-terminal section; belongs to the CRISPR-associated nuclease Cas3-HD family.</text>
</comment>
<protein>
    <submittedName>
        <fullName evidence="14">CRISPR-associated helicase Cas3</fullName>
    </submittedName>
</protein>
<feature type="domain" description="Helicase ATP-binding" evidence="11">
    <location>
        <begin position="23"/>
        <end position="216"/>
    </location>
</feature>
<accession>A0A5R8K910</accession>
<dbReference type="SUPFAM" id="SSF52540">
    <property type="entry name" value="P-loop containing nucleoside triphosphate hydrolases"/>
    <property type="match status" value="1"/>
</dbReference>
<dbReference type="PANTHER" id="PTHR47959">
    <property type="entry name" value="ATP-DEPENDENT RNA HELICASE RHLE-RELATED"/>
    <property type="match status" value="1"/>
</dbReference>
<dbReference type="NCBIfam" id="TIGR01596">
    <property type="entry name" value="cas3_HD"/>
    <property type="match status" value="1"/>
</dbReference>
<dbReference type="PROSITE" id="PS51194">
    <property type="entry name" value="HELICASE_CTER"/>
    <property type="match status" value="1"/>
</dbReference>
<dbReference type="GO" id="GO:0016787">
    <property type="term" value="F:hydrolase activity"/>
    <property type="evidence" value="ECO:0007669"/>
    <property type="project" value="UniProtKB-KW"/>
</dbReference>
<evidence type="ECO:0000256" key="4">
    <source>
        <dbReference type="ARBA" id="ARBA00022723"/>
    </source>
</evidence>